<accession>A0A9X0QYV4</accession>
<gene>
    <name evidence="1" type="ORF">H7965_12550</name>
</gene>
<evidence type="ECO:0000313" key="1">
    <source>
        <dbReference type="EMBL" id="MBC4016155.1"/>
    </source>
</evidence>
<dbReference type="AlphaFoldDB" id="A0A9X0QYV4"/>
<dbReference type="EMBL" id="JACOMF010000012">
    <property type="protein sequence ID" value="MBC4016155.1"/>
    <property type="molecule type" value="Genomic_DNA"/>
</dbReference>
<keyword evidence="2" id="KW-1185">Reference proteome</keyword>
<name>A0A9X0QYV4_9PROT</name>
<organism evidence="1 2">
    <name type="scientific">Siccirubricoccus deserti</name>
    <dbReference type="NCBI Taxonomy" id="2013562"/>
    <lineage>
        <taxon>Bacteria</taxon>
        <taxon>Pseudomonadati</taxon>
        <taxon>Pseudomonadota</taxon>
        <taxon>Alphaproteobacteria</taxon>
        <taxon>Acetobacterales</taxon>
        <taxon>Roseomonadaceae</taxon>
        <taxon>Siccirubricoccus</taxon>
    </lineage>
</organism>
<comment type="caution">
    <text evidence="1">The sequence shown here is derived from an EMBL/GenBank/DDBJ whole genome shotgun (WGS) entry which is preliminary data.</text>
</comment>
<sequence>MTRNRRLARPDDSIQHAARCVPDSAAGVLRAAQDDRLASVLSLDGIAIGEAAQPADGTLAGVSRPEGCIPGSAGRAAARMPAVDGVHG</sequence>
<protein>
    <submittedName>
        <fullName evidence="1">Uncharacterized protein</fullName>
    </submittedName>
</protein>
<evidence type="ECO:0000313" key="2">
    <source>
        <dbReference type="Proteomes" id="UP000600101"/>
    </source>
</evidence>
<proteinExistence type="predicted"/>
<dbReference type="RefSeq" id="WP_186770920.1">
    <property type="nucleotide sequence ID" value="NZ_JACOMF010000012.1"/>
</dbReference>
<dbReference type="Proteomes" id="UP000600101">
    <property type="component" value="Unassembled WGS sequence"/>
</dbReference>
<reference evidence="1" key="1">
    <citation type="submission" date="2020-08" db="EMBL/GenBank/DDBJ databases">
        <authorList>
            <person name="Hu Y."/>
            <person name="Nguyen S.V."/>
            <person name="Li F."/>
            <person name="Fanning S."/>
        </authorList>
    </citation>
    <scope>NUCLEOTIDE SEQUENCE</scope>
    <source>
        <strain evidence="1">SYSU D8009</strain>
    </source>
</reference>